<proteinExistence type="predicted"/>
<evidence type="ECO:0000313" key="6">
    <source>
        <dbReference type="EMBL" id="QJD84489.1"/>
    </source>
</evidence>
<dbReference type="RefSeq" id="WP_169280772.1">
    <property type="nucleotide sequence ID" value="NZ_CP051680.1"/>
</dbReference>
<feature type="domain" description="Peptidoglycan hydrolase PcsB coiled-coil" evidence="5">
    <location>
        <begin position="107"/>
        <end position="180"/>
    </location>
</feature>
<dbReference type="Pfam" id="PF01551">
    <property type="entry name" value="Peptidase_M23"/>
    <property type="match status" value="1"/>
</dbReference>
<feature type="chain" id="PRO_5039172272" evidence="3">
    <location>
        <begin position="25"/>
        <end position="389"/>
    </location>
</feature>
<organism evidence="6 7">
    <name type="scientific">Cohnella herbarum</name>
    <dbReference type="NCBI Taxonomy" id="2728023"/>
    <lineage>
        <taxon>Bacteria</taxon>
        <taxon>Bacillati</taxon>
        <taxon>Bacillota</taxon>
        <taxon>Bacilli</taxon>
        <taxon>Bacillales</taxon>
        <taxon>Paenibacillaceae</taxon>
        <taxon>Cohnella</taxon>
    </lineage>
</organism>
<dbReference type="InterPro" id="IPR050570">
    <property type="entry name" value="Cell_wall_metabolism_enzyme"/>
</dbReference>
<protein>
    <submittedName>
        <fullName evidence="6">Peptidoglycan DD-metalloendopeptidase family protein</fullName>
    </submittedName>
</protein>
<dbReference type="CDD" id="cd12797">
    <property type="entry name" value="M23_peptidase"/>
    <property type="match status" value="1"/>
</dbReference>
<dbReference type="InterPro" id="IPR016047">
    <property type="entry name" value="M23ase_b-sheet_dom"/>
</dbReference>
<reference evidence="6 7" key="1">
    <citation type="submission" date="2020-04" db="EMBL/GenBank/DDBJ databases">
        <title>Genome sequencing of novel species.</title>
        <authorList>
            <person name="Heo J."/>
            <person name="Kim S.-J."/>
            <person name="Kim J.-S."/>
            <person name="Hong S.-B."/>
            <person name="Kwon S.-W."/>
        </authorList>
    </citation>
    <scope>NUCLEOTIDE SEQUENCE [LARGE SCALE GENOMIC DNA]</scope>
    <source>
        <strain evidence="6 7">MFER-1</strain>
    </source>
</reference>
<evidence type="ECO:0000259" key="5">
    <source>
        <dbReference type="Pfam" id="PF24568"/>
    </source>
</evidence>
<feature type="domain" description="M23ase beta-sheet core" evidence="4">
    <location>
        <begin position="290"/>
        <end position="384"/>
    </location>
</feature>
<dbReference type="InterPro" id="IPR057309">
    <property type="entry name" value="PcsB_CC"/>
</dbReference>
<feature type="signal peptide" evidence="3">
    <location>
        <begin position="1"/>
        <end position="24"/>
    </location>
</feature>
<dbReference type="PANTHER" id="PTHR21666">
    <property type="entry name" value="PEPTIDASE-RELATED"/>
    <property type="match status" value="1"/>
</dbReference>
<name>A0A7Z2VK26_9BACL</name>
<keyword evidence="1 3" id="KW-0732">Signal</keyword>
<feature type="coiled-coil region" evidence="2">
    <location>
        <begin position="188"/>
        <end position="250"/>
    </location>
</feature>
<dbReference type="InterPro" id="IPR011055">
    <property type="entry name" value="Dup_hybrid_motif"/>
</dbReference>
<sequence length="389" mass="43775">MKRKLLLLVAMFLAVGLITHPYHGQALSDIEKIDNELKSLKEDMDRAQHQQRYAKKSVQELTGKKQASKEDLEAIIGRIDQIQQKLDTTQSNIAIAEEKLLRTGEELEEAIKQLNNRKELMDSRIRMAYTAGPVSYLDVLFSSASFSDFLDRFNTVESIAAQDRNIAQEHQNYSESVAQKKEQRGQELNNVKALYARLQTQKAELQQQELDKEVMIANLDKKIESLEEISEEAEKQLTEFVKKASALEAKKNRIKNYYKGGKLGMPLKDDYRLSSPFGYRIHPITGKSKLHGGLDMAAPKGTAVYAAESGVVLGARWMNDYGNAIVIDHGGNLSTLYGHLSAIHVKEGETVKRGEKIGLVGSTGVSTGNHLHFEVRKDYERVNPEPYLK</sequence>
<dbReference type="EMBL" id="CP051680">
    <property type="protein sequence ID" value="QJD84489.1"/>
    <property type="molecule type" value="Genomic_DNA"/>
</dbReference>
<evidence type="ECO:0000256" key="2">
    <source>
        <dbReference type="SAM" id="Coils"/>
    </source>
</evidence>
<dbReference type="PANTHER" id="PTHR21666:SF289">
    <property type="entry name" value="L-ALA--D-GLU ENDOPEPTIDASE"/>
    <property type="match status" value="1"/>
</dbReference>
<dbReference type="Pfam" id="PF24568">
    <property type="entry name" value="CC_PcsB"/>
    <property type="match status" value="1"/>
</dbReference>
<accession>A0A7Z2VK26</accession>
<keyword evidence="2" id="KW-0175">Coiled coil</keyword>
<dbReference type="Proteomes" id="UP000502248">
    <property type="component" value="Chromosome"/>
</dbReference>
<dbReference type="AlphaFoldDB" id="A0A7Z2VK26"/>
<gene>
    <name evidence="6" type="ORF">HH215_15775</name>
</gene>
<dbReference type="SUPFAM" id="SSF57997">
    <property type="entry name" value="Tropomyosin"/>
    <property type="match status" value="1"/>
</dbReference>
<evidence type="ECO:0000313" key="7">
    <source>
        <dbReference type="Proteomes" id="UP000502248"/>
    </source>
</evidence>
<dbReference type="FunFam" id="2.70.70.10:FF:000006">
    <property type="entry name" value="M23 family peptidase"/>
    <property type="match status" value="1"/>
</dbReference>
<dbReference type="KEGG" id="cheb:HH215_15775"/>
<keyword evidence="7" id="KW-1185">Reference proteome</keyword>
<dbReference type="SUPFAM" id="SSF51261">
    <property type="entry name" value="Duplicated hybrid motif"/>
    <property type="match status" value="1"/>
</dbReference>
<evidence type="ECO:0000256" key="1">
    <source>
        <dbReference type="ARBA" id="ARBA00022729"/>
    </source>
</evidence>
<evidence type="ECO:0000256" key="3">
    <source>
        <dbReference type="SAM" id="SignalP"/>
    </source>
</evidence>
<dbReference type="GO" id="GO:0004222">
    <property type="term" value="F:metalloendopeptidase activity"/>
    <property type="evidence" value="ECO:0007669"/>
    <property type="project" value="TreeGrafter"/>
</dbReference>
<dbReference type="Gene3D" id="2.70.70.10">
    <property type="entry name" value="Glucose Permease (Domain IIA)"/>
    <property type="match status" value="1"/>
</dbReference>
<dbReference type="Gene3D" id="6.10.250.3150">
    <property type="match status" value="1"/>
</dbReference>
<evidence type="ECO:0000259" key="4">
    <source>
        <dbReference type="Pfam" id="PF01551"/>
    </source>
</evidence>
<feature type="coiled-coil region" evidence="2">
    <location>
        <begin position="23"/>
        <end position="124"/>
    </location>
</feature>